<feature type="transmembrane region" description="Helical" evidence="6">
    <location>
        <begin position="248"/>
        <end position="271"/>
    </location>
</feature>
<evidence type="ECO:0000313" key="9">
    <source>
        <dbReference type="Proteomes" id="UP000001302"/>
    </source>
</evidence>
<dbReference type="InterPro" id="IPR020846">
    <property type="entry name" value="MFS_dom"/>
</dbReference>
<feature type="domain" description="Major facilitator superfamily (MFS) profile" evidence="7">
    <location>
        <begin position="10"/>
        <end position="422"/>
    </location>
</feature>
<gene>
    <name evidence="8" type="ordered locus">PB2503_08479</name>
</gene>
<comment type="subcellular location">
    <subcellularLocation>
        <location evidence="1">Membrane</location>
        <topology evidence="1">Multi-pass membrane protein</topology>
    </subcellularLocation>
</comment>
<sequence length="422" mass="44250">MPAVQSRSYVLGLLTLVYVFNFVDRQILAILGPAIIADLGLTDGQFGLLTGFYFAFFYTALGLPIAWLADRMDRVTIVCIALAVWSGFTVLTSLVQSFAVLVLLRIGVAIGEAGGSPPSHSILSSLYAPRERGRALGIYALGIPLGGMTAYFIAAAMASGGTIDWRALFVLIGLPGIVLAIVLRLTVKDPPRGVTAGAARPPFFAAMINLLKIRSYLGATLGIGLASFTGYAVASFIVVYAARTYDQPLWLVLTAFGLINGLAYGGGTYLGGVLADRFAARSVAYYALVPAGGLMLSVPFLLLTLWTSHWGIFLLSFSIFILATGIYLGPTFSLAQTLAPPGLRASSSAVMLFLLNLIALGLGPTYTGWISGVLQAGGEGAAPAEALRIALTTLCIASAGGIGAYLWTAKCLPQDWTAETGE</sequence>
<dbReference type="PANTHER" id="PTHR23505">
    <property type="entry name" value="SPINSTER"/>
    <property type="match status" value="1"/>
</dbReference>
<evidence type="ECO:0000256" key="6">
    <source>
        <dbReference type="SAM" id="Phobius"/>
    </source>
</evidence>
<accession>E0TBF4</accession>
<keyword evidence="2" id="KW-0813">Transport</keyword>
<evidence type="ECO:0000256" key="1">
    <source>
        <dbReference type="ARBA" id="ARBA00004141"/>
    </source>
</evidence>
<dbReference type="eggNOG" id="COG2814">
    <property type="taxonomic scope" value="Bacteria"/>
</dbReference>
<dbReference type="GO" id="GO:0016020">
    <property type="term" value="C:membrane"/>
    <property type="evidence" value="ECO:0007669"/>
    <property type="project" value="UniProtKB-SubCell"/>
</dbReference>
<dbReference type="Gene3D" id="1.20.1250.20">
    <property type="entry name" value="MFS general substrate transporter like domains"/>
    <property type="match status" value="1"/>
</dbReference>
<feature type="transmembrane region" description="Helical" evidence="6">
    <location>
        <begin position="386"/>
        <end position="407"/>
    </location>
</feature>
<evidence type="ECO:0000256" key="4">
    <source>
        <dbReference type="ARBA" id="ARBA00022989"/>
    </source>
</evidence>
<dbReference type="KEGG" id="pbr:PB2503_08479"/>
<dbReference type="InterPro" id="IPR036259">
    <property type="entry name" value="MFS_trans_sf"/>
</dbReference>
<evidence type="ECO:0000256" key="2">
    <source>
        <dbReference type="ARBA" id="ARBA00022448"/>
    </source>
</evidence>
<dbReference type="GO" id="GO:0022857">
    <property type="term" value="F:transmembrane transporter activity"/>
    <property type="evidence" value="ECO:0007669"/>
    <property type="project" value="InterPro"/>
</dbReference>
<feature type="transmembrane region" description="Helical" evidence="6">
    <location>
        <begin position="165"/>
        <end position="183"/>
    </location>
</feature>
<evidence type="ECO:0000313" key="8">
    <source>
        <dbReference type="EMBL" id="ADM09751.1"/>
    </source>
</evidence>
<dbReference type="Proteomes" id="UP000001302">
    <property type="component" value="Chromosome"/>
</dbReference>
<keyword evidence="5 6" id="KW-0472">Membrane</keyword>
<organism evidence="8 9">
    <name type="scientific">Parvularcula bermudensis (strain ATCC BAA-594 / HTCC2503 / KCTC 12087)</name>
    <dbReference type="NCBI Taxonomy" id="314260"/>
    <lineage>
        <taxon>Bacteria</taxon>
        <taxon>Pseudomonadati</taxon>
        <taxon>Pseudomonadota</taxon>
        <taxon>Alphaproteobacteria</taxon>
        <taxon>Parvularculales</taxon>
        <taxon>Parvularculaceae</taxon>
        <taxon>Parvularcula</taxon>
    </lineage>
</organism>
<dbReference type="InterPro" id="IPR011701">
    <property type="entry name" value="MFS"/>
</dbReference>
<protein>
    <submittedName>
        <fullName evidence="8">Major facilitator family transporter</fullName>
    </submittedName>
</protein>
<feature type="transmembrane region" description="Helical" evidence="6">
    <location>
        <begin position="283"/>
        <end position="306"/>
    </location>
</feature>
<reference evidence="9" key="1">
    <citation type="submission" date="2010-08" db="EMBL/GenBank/DDBJ databases">
        <title>Genome sequence of Parvularcula bermudensis HTCC2503.</title>
        <authorList>
            <person name="Kang D.-M."/>
            <person name="Oh H.-M."/>
            <person name="Cho J.-C."/>
        </authorList>
    </citation>
    <scope>NUCLEOTIDE SEQUENCE [LARGE SCALE GENOMIC DNA]</scope>
    <source>
        <strain evidence="9">ATCC BAA-594 / HTCC2503 / KCTC 12087</strain>
    </source>
</reference>
<dbReference type="InterPro" id="IPR044770">
    <property type="entry name" value="MFS_spinster-like"/>
</dbReference>
<dbReference type="RefSeq" id="WP_013300725.1">
    <property type="nucleotide sequence ID" value="NC_014414.1"/>
</dbReference>
<feature type="transmembrane region" description="Helical" evidence="6">
    <location>
        <begin position="49"/>
        <end position="68"/>
    </location>
</feature>
<evidence type="ECO:0000256" key="3">
    <source>
        <dbReference type="ARBA" id="ARBA00022692"/>
    </source>
</evidence>
<dbReference type="AlphaFoldDB" id="E0TBF4"/>
<dbReference type="SUPFAM" id="SSF103473">
    <property type="entry name" value="MFS general substrate transporter"/>
    <property type="match status" value="1"/>
</dbReference>
<reference evidence="8 9" key="2">
    <citation type="journal article" date="2011" name="J. Bacteriol.">
        <title>Complete genome sequence of strain HTCC2503T of Parvularcula bermudensis, the type species of the order "Parvularculales" in the class Alphaproteobacteria.</title>
        <authorList>
            <person name="Oh H.M."/>
            <person name="Kang I."/>
            <person name="Vergin K.L."/>
            <person name="Kang D."/>
            <person name="Rhee K.H."/>
            <person name="Giovannoni S.J."/>
            <person name="Cho J.C."/>
        </authorList>
    </citation>
    <scope>NUCLEOTIDE SEQUENCE [LARGE SCALE GENOMIC DNA]</scope>
    <source>
        <strain evidence="9">ATCC BAA-594 / HTCC2503 / KCTC 12087</strain>
    </source>
</reference>
<proteinExistence type="predicted"/>
<evidence type="ECO:0000259" key="7">
    <source>
        <dbReference type="PROSITE" id="PS50850"/>
    </source>
</evidence>
<feature type="transmembrane region" description="Helical" evidence="6">
    <location>
        <begin position="75"/>
        <end position="92"/>
    </location>
</feature>
<dbReference type="CDD" id="cd17328">
    <property type="entry name" value="MFS_spinster_like"/>
    <property type="match status" value="1"/>
</dbReference>
<dbReference type="OrthoDB" id="7497327at2"/>
<feature type="transmembrane region" description="Helical" evidence="6">
    <location>
        <begin position="347"/>
        <end position="366"/>
    </location>
</feature>
<dbReference type="PROSITE" id="PS50850">
    <property type="entry name" value="MFS"/>
    <property type="match status" value="1"/>
</dbReference>
<feature type="transmembrane region" description="Helical" evidence="6">
    <location>
        <begin position="136"/>
        <end position="159"/>
    </location>
</feature>
<keyword evidence="4 6" id="KW-1133">Transmembrane helix</keyword>
<keyword evidence="3 6" id="KW-0812">Transmembrane</keyword>
<feature type="transmembrane region" description="Helical" evidence="6">
    <location>
        <begin position="312"/>
        <end position="335"/>
    </location>
</feature>
<name>E0TBF4_PARBH</name>
<dbReference type="PANTHER" id="PTHR23505:SF79">
    <property type="entry name" value="PROTEIN SPINSTER"/>
    <property type="match status" value="1"/>
</dbReference>
<dbReference type="STRING" id="314260.PB2503_08479"/>
<feature type="transmembrane region" description="Helical" evidence="6">
    <location>
        <begin position="216"/>
        <end position="242"/>
    </location>
</feature>
<dbReference type="HOGENOM" id="CLU_001265_5_12_5"/>
<dbReference type="EMBL" id="CP002156">
    <property type="protein sequence ID" value="ADM09751.1"/>
    <property type="molecule type" value="Genomic_DNA"/>
</dbReference>
<dbReference type="Pfam" id="PF07690">
    <property type="entry name" value="MFS_1"/>
    <property type="match status" value="1"/>
</dbReference>
<evidence type="ECO:0000256" key="5">
    <source>
        <dbReference type="ARBA" id="ARBA00023136"/>
    </source>
</evidence>
<keyword evidence="9" id="KW-1185">Reference proteome</keyword>